<dbReference type="Gramene" id="Pp3c1_8160V3.2">
    <property type="protein sequence ID" value="PAC:32969473.CDS.1"/>
    <property type="gene ID" value="Pp3c1_8160"/>
</dbReference>
<accession>A0A7I3ZPI4</accession>
<evidence type="ECO:0000313" key="4">
    <source>
        <dbReference type="EnsemblPlants" id="PAC:32969473.CDS.1"/>
    </source>
</evidence>
<proteinExistence type="predicted"/>
<dbReference type="AlphaFoldDB" id="A0A7I3ZPI4"/>
<feature type="compositionally biased region" description="Polar residues" evidence="2">
    <location>
        <begin position="83"/>
        <end position="110"/>
    </location>
</feature>
<keyword evidence="5" id="KW-1185">Reference proteome</keyword>
<evidence type="ECO:0000259" key="3">
    <source>
        <dbReference type="PROSITE" id="PS50966"/>
    </source>
</evidence>
<reference evidence="4" key="3">
    <citation type="submission" date="2020-12" db="UniProtKB">
        <authorList>
            <consortium name="EnsemblPlants"/>
        </authorList>
    </citation>
    <scope>IDENTIFICATION</scope>
</reference>
<dbReference type="PROSITE" id="PS50966">
    <property type="entry name" value="ZF_SWIM"/>
    <property type="match status" value="1"/>
</dbReference>
<sequence>MFYAATLNYMWNECRREDYIIQEESDRTCSCAGFFHGLHHCRHGVVGPEETQATKSSDPSSEDGVSGQATWQRLLRRPILGPTLSSHTASSESISWTQLNQPSDSRNQESLAPGPPKCGF</sequence>
<dbReference type="EMBL" id="ABEU02000001">
    <property type="status" value="NOT_ANNOTATED_CDS"/>
    <property type="molecule type" value="Genomic_DNA"/>
</dbReference>
<dbReference type="Proteomes" id="UP000006727">
    <property type="component" value="Chromosome 1"/>
</dbReference>
<reference evidence="4 5" key="2">
    <citation type="journal article" date="2018" name="Plant J.">
        <title>The Physcomitrella patens chromosome-scale assembly reveals moss genome structure and evolution.</title>
        <authorList>
            <person name="Lang D."/>
            <person name="Ullrich K.K."/>
            <person name="Murat F."/>
            <person name="Fuchs J."/>
            <person name="Jenkins J."/>
            <person name="Haas F.B."/>
            <person name="Piednoel M."/>
            <person name="Gundlach H."/>
            <person name="Van Bel M."/>
            <person name="Meyberg R."/>
            <person name="Vives C."/>
            <person name="Morata J."/>
            <person name="Symeonidi A."/>
            <person name="Hiss M."/>
            <person name="Muchero W."/>
            <person name="Kamisugi Y."/>
            <person name="Saleh O."/>
            <person name="Blanc G."/>
            <person name="Decker E.L."/>
            <person name="van Gessel N."/>
            <person name="Grimwood J."/>
            <person name="Hayes R.D."/>
            <person name="Graham S.W."/>
            <person name="Gunter L.E."/>
            <person name="McDaniel S.F."/>
            <person name="Hoernstein S.N.W."/>
            <person name="Larsson A."/>
            <person name="Li F.W."/>
            <person name="Perroud P.F."/>
            <person name="Phillips J."/>
            <person name="Ranjan P."/>
            <person name="Rokshar D.S."/>
            <person name="Rothfels C.J."/>
            <person name="Schneider L."/>
            <person name="Shu S."/>
            <person name="Stevenson D.W."/>
            <person name="Thummler F."/>
            <person name="Tillich M."/>
            <person name="Villarreal Aguilar J.C."/>
            <person name="Widiez T."/>
            <person name="Wong G.K."/>
            <person name="Wymore A."/>
            <person name="Zhang Y."/>
            <person name="Zimmer A.D."/>
            <person name="Quatrano R.S."/>
            <person name="Mayer K.F.X."/>
            <person name="Goodstein D."/>
            <person name="Casacuberta J.M."/>
            <person name="Vandepoele K."/>
            <person name="Reski R."/>
            <person name="Cuming A.C."/>
            <person name="Tuskan G.A."/>
            <person name="Maumus F."/>
            <person name="Salse J."/>
            <person name="Schmutz J."/>
            <person name="Rensing S.A."/>
        </authorList>
    </citation>
    <scope>NUCLEOTIDE SEQUENCE [LARGE SCALE GENOMIC DNA]</scope>
    <source>
        <strain evidence="4 5">cv. Gransden 2004</strain>
    </source>
</reference>
<evidence type="ECO:0000313" key="5">
    <source>
        <dbReference type="Proteomes" id="UP000006727"/>
    </source>
</evidence>
<feature type="region of interest" description="Disordered" evidence="2">
    <location>
        <begin position="49"/>
        <end position="120"/>
    </location>
</feature>
<dbReference type="EnsemblPlants" id="Pp3c1_8160V3.2">
    <property type="protein sequence ID" value="PAC:32969473.CDS.1"/>
    <property type="gene ID" value="Pp3c1_8160"/>
</dbReference>
<feature type="domain" description="SWIM-type" evidence="3">
    <location>
        <begin position="19"/>
        <end position="52"/>
    </location>
</feature>
<protein>
    <recommendedName>
        <fullName evidence="3">SWIM-type domain-containing protein</fullName>
    </recommendedName>
</protein>
<gene>
    <name evidence="4" type="primary">LOC112280469</name>
</gene>
<keyword evidence="1" id="KW-0862">Zinc</keyword>
<name>A0A7I3ZPI4_PHYPA</name>
<dbReference type="GO" id="GO:0008270">
    <property type="term" value="F:zinc ion binding"/>
    <property type="evidence" value="ECO:0007669"/>
    <property type="project" value="UniProtKB-KW"/>
</dbReference>
<organism evidence="4 5">
    <name type="scientific">Physcomitrium patens</name>
    <name type="common">Spreading-leaved earth moss</name>
    <name type="synonym">Physcomitrella patens</name>
    <dbReference type="NCBI Taxonomy" id="3218"/>
    <lineage>
        <taxon>Eukaryota</taxon>
        <taxon>Viridiplantae</taxon>
        <taxon>Streptophyta</taxon>
        <taxon>Embryophyta</taxon>
        <taxon>Bryophyta</taxon>
        <taxon>Bryophytina</taxon>
        <taxon>Bryopsida</taxon>
        <taxon>Funariidae</taxon>
        <taxon>Funariales</taxon>
        <taxon>Funariaceae</taxon>
        <taxon>Physcomitrium</taxon>
    </lineage>
</organism>
<evidence type="ECO:0000256" key="1">
    <source>
        <dbReference type="PROSITE-ProRule" id="PRU00325"/>
    </source>
</evidence>
<reference evidence="4 5" key="1">
    <citation type="journal article" date="2008" name="Science">
        <title>The Physcomitrella genome reveals evolutionary insights into the conquest of land by plants.</title>
        <authorList>
            <person name="Rensing S."/>
            <person name="Lang D."/>
            <person name="Zimmer A."/>
            <person name="Terry A."/>
            <person name="Salamov A."/>
            <person name="Shapiro H."/>
            <person name="Nishiyama T."/>
            <person name="Perroud P.-F."/>
            <person name="Lindquist E."/>
            <person name="Kamisugi Y."/>
            <person name="Tanahashi T."/>
            <person name="Sakakibara K."/>
            <person name="Fujita T."/>
            <person name="Oishi K."/>
            <person name="Shin-I T."/>
            <person name="Kuroki Y."/>
            <person name="Toyoda A."/>
            <person name="Suzuki Y."/>
            <person name="Hashimoto A."/>
            <person name="Yamaguchi K."/>
            <person name="Sugano A."/>
            <person name="Kohara Y."/>
            <person name="Fujiyama A."/>
            <person name="Anterola A."/>
            <person name="Aoki S."/>
            <person name="Ashton N."/>
            <person name="Barbazuk W.B."/>
            <person name="Barker E."/>
            <person name="Bennetzen J."/>
            <person name="Bezanilla M."/>
            <person name="Blankenship R."/>
            <person name="Cho S.H."/>
            <person name="Dutcher S."/>
            <person name="Estelle M."/>
            <person name="Fawcett J.A."/>
            <person name="Gundlach H."/>
            <person name="Hanada K."/>
            <person name="Heyl A."/>
            <person name="Hicks K.A."/>
            <person name="Hugh J."/>
            <person name="Lohr M."/>
            <person name="Mayer K."/>
            <person name="Melkozernov A."/>
            <person name="Murata T."/>
            <person name="Nelson D."/>
            <person name="Pils B."/>
            <person name="Prigge M."/>
            <person name="Reiss B."/>
            <person name="Renner T."/>
            <person name="Rombauts S."/>
            <person name="Rushton P."/>
            <person name="Sanderfoot A."/>
            <person name="Schween G."/>
            <person name="Shiu S.-H."/>
            <person name="Stueber K."/>
            <person name="Theodoulou F.L."/>
            <person name="Tu H."/>
            <person name="Van de Peer Y."/>
            <person name="Verrier P.J."/>
            <person name="Waters E."/>
            <person name="Wood A."/>
            <person name="Yang L."/>
            <person name="Cove D."/>
            <person name="Cuming A."/>
            <person name="Hasebe M."/>
            <person name="Lucas S."/>
            <person name="Mishler D.B."/>
            <person name="Reski R."/>
            <person name="Grigoriev I."/>
            <person name="Quatrano R.S."/>
            <person name="Boore J.L."/>
        </authorList>
    </citation>
    <scope>NUCLEOTIDE SEQUENCE [LARGE SCALE GENOMIC DNA]</scope>
    <source>
        <strain evidence="4 5">cv. Gransden 2004</strain>
    </source>
</reference>
<keyword evidence="1" id="KW-0863">Zinc-finger</keyword>
<dbReference type="InterPro" id="IPR007527">
    <property type="entry name" value="Znf_SWIM"/>
</dbReference>
<keyword evidence="1" id="KW-0479">Metal-binding</keyword>
<evidence type="ECO:0000256" key="2">
    <source>
        <dbReference type="SAM" id="MobiDB-lite"/>
    </source>
</evidence>